<keyword evidence="2" id="KW-1185">Reference proteome</keyword>
<evidence type="ECO:0000313" key="2">
    <source>
        <dbReference type="Proteomes" id="UP000335636"/>
    </source>
</evidence>
<protein>
    <submittedName>
        <fullName evidence="1">Uncharacterized protein</fullName>
    </submittedName>
</protein>
<sequence length="66" mass="7193">MLDIRTGNAEGSPKRGPLRGGQCNVTCALAWEKPFPFPVGCAERVPRAWEPYVGLPSTRGWTGPPR</sequence>
<dbReference type="AlphaFoldDB" id="A0A5E4CLT8"/>
<comment type="caution">
    <text evidence="1">The sequence shown here is derived from an EMBL/GenBank/DDBJ whole genome shotgun (WGS) entry which is preliminary data.</text>
</comment>
<gene>
    <name evidence="1" type="ORF">MONAX_5E046118</name>
</gene>
<name>A0A5E4CLT8_MARMO</name>
<accession>A0A5E4CLT8</accession>
<evidence type="ECO:0000313" key="1">
    <source>
        <dbReference type="EMBL" id="VTJ82798.1"/>
    </source>
</evidence>
<reference evidence="1" key="1">
    <citation type="submission" date="2019-04" db="EMBL/GenBank/DDBJ databases">
        <authorList>
            <person name="Alioto T."/>
            <person name="Alioto T."/>
        </authorList>
    </citation>
    <scope>NUCLEOTIDE SEQUENCE [LARGE SCALE GENOMIC DNA]</scope>
</reference>
<organism evidence="1 2">
    <name type="scientific">Marmota monax</name>
    <name type="common">Woodchuck</name>
    <dbReference type="NCBI Taxonomy" id="9995"/>
    <lineage>
        <taxon>Eukaryota</taxon>
        <taxon>Metazoa</taxon>
        <taxon>Chordata</taxon>
        <taxon>Craniata</taxon>
        <taxon>Vertebrata</taxon>
        <taxon>Euteleostomi</taxon>
        <taxon>Mammalia</taxon>
        <taxon>Eutheria</taxon>
        <taxon>Euarchontoglires</taxon>
        <taxon>Glires</taxon>
        <taxon>Rodentia</taxon>
        <taxon>Sciuromorpha</taxon>
        <taxon>Sciuridae</taxon>
        <taxon>Xerinae</taxon>
        <taxon>Marmotini</taxon>
        <taxon>Marmota</taxon>
    </lineage>
</organism>
<dbReference type="EMBL" id="CABDUW010001582">
    <property type="protein sequence ID" value="VTJ82798.1"/>
    <property type="molecule type" value="Genomic_DNA"/>
</dbReference>
<dbReference type="Proteomes" id="UP000335636">
    <property type="component" value="Unassembled WGS sequence"/>
</dbReference>
<proteinExistence type="predicted"/>